<dbReference type="PRINTS" id="PR00404">
    <property type="entry name" value="MADSDOMAIN"/>
</dbReference>
<proteinExistence type="predicted"/>
<organism evidence="8 9">
    <name type="scientific">Hibiscus sabdariffa</name>
    <name type="common">roselle</name>
    <dbReference type="NCBI Taxonomy" id="183260"/>
    <lineage>
        <taxon>Eukaryota</taxon>
        <taxon>Viridiplantae</taxon>
        <taxon>Streptophyta</taxon>
        <taxon>Embryophyta</taxon>
        <taxon>Tracheophyta</taxon>
        <taxon>Spermatophyta</taxon>
        <taxon>Magnoliopsida</taxon>
        <taxon>eudicotyledons</taxon>
        <taxon>Gunneridae</taxon>
        <taxon>Pentapetalae</taxon>
        <taxon>rosids</taxon>
        <taxon>malvids</taxon>
        <taxon>Malvales</taxon>
        <taxon>Malvaceae</taxon>
        <taxon>Malvoideae</taxon>
        <taxon>Hibiscus</taxon>
    </lineage>
</organism>
<evidence type="ECO:0000256" key="6">
    <source>
        <dbReference type="SAM" id="Coils"/>
    </source>
</evidence>
<dbReference type="SUPFAM" id="SSF55455">
    <property type="entry name" value="SRF-like"/>
    <property type="match status" value="1"/>
</dbReference>
<keyword evidence="9" id="KW-1185">Reference proteome</keyword>
<sequence>MTRKKIKIAYINNDVARNVAYKKRKNDMVKKLSEHTTLYGSDSQPEILLSTVAARSLFSEYKTLPVTRMMNQENFLKQRITKVTEQLEQLRKENRKMKLTQIMYQNLGREGPLNVKKEDLVELGELIDEKLKDIDKMIEAFVKQEN</sequence>
<dbReference type="PROSITE" id="PS50066">
    <property type="entry name" value="MADS_BOX_2"/>
    <property type="match status" value="1"/>
</dbReference>
<evidence type="ECO:0000256" key="2">
    <source>
        <dbReference type="ARBA" id="ARBA00023015"/>
    </source>
</evidence>
<dbReference type="Proteomes" id="UP001396334">
    <property type="component" value="Unassembled WGS sequence"/>
</dbReference>
<dbReference type="EMBL" id="JBBPBN010000042">
    <property type="protein sequence ID" value="KAK8997897.1"/>
    <property type="molecule type" value="Genomic_DNA"/>
</dbReference>
<protein>
    <recommendedName>
        <fullName evidence="7">MADS-box domain-containing protein</fullName>
    </recommendedName>
</protein>
<keyword evidence="6" id="KW-0175">Coiled coil</keyword>
<evidence type="ECO:0000259" key="7">
    <source>
        <dbReference type="PROSITE" id="PS50066"/>
    </source>
</evidence>
<name>A0ABR2QB49_9ROSI</name>
<keyword evidence="3" id="KW-0238">DNA-binding</keyword>
<keyword evidence="4" id="KW-0804">Transcription</keyword>
<dbReference type="InterPro" id="IPR036879">
    <property type="entry name" value="TF_MADSbox_sf"/>
</dbReference>
<reference evidence="8 9" key="1">
    <citation type="journal article" date="2024" name="G3 (Bethesda)">
        <title>Genome assembly of Hibiscus sabdariffa L. provides insights into metabolisms of medicinal natural products.</title>
        <authorList>
            <person name="Kim T."/>
        </authorList>
    </citation>
    <scope>NUCLEOTIDE SEQUENCE [LARGE SCALE GENOMIC DNA]</scope>
    <source>
        <strain evidence="8">TK-2024</strain>
        <tissue evidence="8">Old leaves</tissue>
    </source>
</reference>
<evidence type="ECO:0000313" key="9">
    <source>
        <dbReference type="Proteomes" id="UP001396334"/>
    </source>
</evidence>
<evidence type="ECO:0000313" key="8">
    <source>
        <dbReference type="EMBL" id="KAK8997897.1"/>
    </source>
</evidence>
<dbReference type="InterPro" id="IPR002100">
    <property type="entry name" value="TF_MADSbox"/>
</dbReference>
<keyword evidence="2" id="KW-0805">Transcription regulation</keyword>
<evidence type="ECO:0000256" key="5">
    <source>
        <dbReference type="ARBA" id="ARBA00023242"/>
    </source>
</evidence>
<feature type="coiled-coil region" evidence="6">
    <location>
        <begin position="73"/>
        <end position="100"/>
    </location>
</feature>
<evidence type="ECO:0000256" key="1">
    <source>
        <dbReference type="ARBA" id="ARBA00004123"/>
    </source>
</evidence>
<accession>A0ABR2QB49</accession>
<comment type="caution">
    <text evidence="8">The sequence shown here is derived from an EMBL/GenBank/DDBJ whole genome shotgun (WGS) entry which is preliminary data.</text>
</comment>
<evidence type="ECO:0000256" key="4">
    <source>
        <dbReference type="ARBA" id="ARBA00023163"/>
    </source>
</evidence>
<keyword evidence="5" id="KW-0539">Nucleus</keyword>
<feature type="domain" description="MADS-box" evidence="7">
    <location>
        <begin position="1"/>
        <end position="42"/>
    </location>
</feature>
<dbReference type="SMART" id="SM00432">
    <property type="entry name" value="MADS"/>
    <property type="match status" value="1"/>
</dbReference>
<evidence type="ECO:0000256" key="3">
    <source>
        <dbReference type="ARBA" id="ARBA00023125"/>
    </source>
</evidence>
<comment type="subcellular location">
    <subcellularLocation>
        <location evidence="1">Nucleus</location>
    </subcellularLocation>
</comment>
<gene>
    <name evidence="8" type="ORF">V6N11_012433</name>
</gene>